<feature type="chain" id="PRO_5021920205" evidence="1">
    <location>
        <begin position="30"/>
        <end position="310"/>
    </location>
</feature>
<proteinExistence type="predicted"/>
<name>A0A562T648_CHIJA</name>
<keyword evidence="1" id="KW-0732">Signal</keyword>
<feature type="signal peptide" evidence="1">
    <location>
        <begin position="1"/>
        <end position="29"/>
    </location>
</feature>
<keyword evidence="3" id="KW-1185">Reference proteome</keyword>
<sequence length="310" mass="34410">MLIMNIQQRLLQCLAACLLVAGHSLPALAQQDPIYSQYMMNGMVINPSYSSMDESASLTVVGRNQWVGVDGAPKTASLSFYTPFKATNTSVGFSAMNEKVTVQSRTAFNFHVSQRINLNENGLRLALGLKLGMSQFRENNSELTTTDPVFAENASYFKSEVGFGFMLFTDKFFVGLSSPTFQSFDVGNKVNKIVYKPHYYLQAGYLLDAGDNVKVKPGLLLRRVGGAPLGFDLSTQVLIKDLVWVGAAYRSEGTITGLVQARLTSQLQLGYSYDTPMSSNLKGAQSVSHEVMINYRFSWSREREVEPRYF</sequence>
<evidence type="ECO:0000313" key="2">
    <source>
        <dbReference type="EMBL" id="TWI88556.1"/>
    </source>
</evidence>
<reference evidence="2 3" key="1">
    <citation type="journal article" date="2013" name="Stand. Genomic Sci.">
        <title>Genomic Encyclopedia of Type Strains, Phase I: The one thousand microbial genomes (KMG-I) project.</title>
        <authorList>
            <person name="Kyrpides N.C."/>
            <person name="Woyke T."/>
            <person name="Eisen J.A."/>
            <person name="Garrity G."/>
            <person name="Lilburn T.G."/>
            <person name="Beck B.J."/>
            <person name="Whitman W.B."/>
            <person name="Hugenholtz P."/>
            <person name="Klenk H.P."/>
        </authorList>
    </citation>
    <scope>NUCLEOTIDE SEQUENCE [LARGE SCALE GENOMIC DNA]</scope>
    <source>
        <strain evidence="2 3">DSM 13484</strain>
    </source>
</reference>
<dbReference type="Pfam" id="PF11751">
    <property type="entry name" value="PorP_SprF"/>
    <property type="match status" value="1"/>
</dbReference>
<dbReference type="AlphaFoldDB" id="A0A562T648"/>
<protein>
    <submittedName>
        <fullName evidence="2">Type IX secretion system PorP/SprF family membrane protein</fullName>
    </submittedName>
</protein>
<accession>A0A562T648</accession>
<dbReference type="Proteomes" id="UP000316778">
    <property type="component" value="Unassembled WGS sequence"/>
</dbReference>
<dbReference type="NCBIfam" id="TIGR03519">
    <property type="entry name" value="T9SS_PorP_fam"/>
    <property type="match status" value="1"/>
</dbReference>
<comment type="caution">
    <text evidence="2">The sequence shown here is derived from an EMBL/GenBank/DDBJ whole genome shotgun (WGS) entry which is preliminary data.</text>
</comment>
<organism evidence="2 3">
    <name type="scientific">Chitinophaga japonensis</name>
    <name type="common">Flexibacter japonensis</name>
    <dbReference type="NCBI Taxonomy" id="104662"/>
    <lineage>
        <taxon>Bacteria</taxon>
        <taxon>Pseudomonadati</taxon>
        <taxon>Bacteroidota</taxon>
        <taxon>Chitinophagia</taxon>
        <taxon>Chitinophagales</taxon>
        <taxon>Chitinophagaceae</taxon>
        <taxon>Chitinophaga</taxon>
    </lineage>
</organism>
<dbReference type="InterPro" id="IPR019861">
    <property type="entry name" value="PorP/SprF_Bacteroidetes"/>
</dbReference>
<gene>
    <name evidence="2" type="ORF">LX66_2641</name>
</gene>
<dbReference type="EMBL" id="VLLG01000003">
    <property type="protein sequence ID" value="TWI88556.1"/>
    <property type="molecule type" value="Genomic_DNA"/>
</dbReference>
<evidence type="ECO:0000256" key="1">
    <source>
        <dbReference type="SAM" id="SignalP"/>
    </source>
</evidence>
<evidence type="ECO:0000313" key="3">
    <source>
        <dbReference type="Proteomes" id="UP000316778"/>
    </source>
</evidence>